<accession>A0A3S9IGN5</accession>
<keyword evidence="1" id="KW-0472">Membrane</keyword>
<protein>
    <recommendedName>
        <fullName evidence="4">PqqD family protein</fullName>
    </recommendedName>
</protein>
<name>A0A3S9IGN5_9ACTN</name>
<dbReference type="AlphaFoldDB" id="A0A3S9IGN5"/>
<keyword evidence="1" id="KW-1133">Transmembrane helix</keyword>
<feature type="transmembrane region" description="Helical" evidence="1">
    <location>
        <begin position="300"/>
        <end position="321"/>
    </location>
</feature>
<feature type="transmembrane region" description="Helical" evidence="1">
    <location>
        <begin position="341"/>
        <end position="366"/>
    </location>
</feature>
<feature type="transmembrane region" description="Helical" evidence="1">
    <location>
        <begin position="95"/>
        <end position="118"/>
    </location>
</feature>
<dbReference type="KEGG" id="saqu:EJC51_31510"/>
<evidence type="ECO:0000256" key="1">
    <source>
        <dbReference type="SAM" id="Phobius"/>
    </source>
</evidence>
<feature type="transmembrane region" description="Helical" evidence="1">
    <location>
        <begin position="197"/>
        <end position="220"/>
    </location>
</feature>
<keyword evidence="3" id="KW-1185">Reference proteome</keyword>
<reference evidence="2 3" key="1">
    <citation type="submission" date="2018-12" db="EMBL/GenBank/DDBJ databases">
        <authorList>
            <person name="Li K."/>
        </authorList>
    </citation>
    <scope>NUCLEOTIDE SEQUENCE [LARGE SCALE GENOMIC DNA]</scope>
    <source>
        <strain evidence="3">CR22</strain>
    </source>
</reference>
<evidence type="ECO:0000313" key="3">
    <source>
        <dbReference type="Proteomes" id="UP000280197"/>
    </source>
</evidence>
<dbReference type="EMBL" id="CP034463">
    <property type="protein sequence ID" value="AZP23518.1"/>
    <property type="molecule type" value="Genomic_DNA"/>
</dbReference>
<proteinExistence type="predicted"/>
<gene>
    <name evidence="2" type="ORF">EJC51_31510</name>
</gene>
<evidence type="ECO:0008006" key="4">
    <source>
        <dbReference type="Google" id="ProtNLM"/>
    </source>
</evidence>
<feature type="transmembrane region" description="Helical" evidence="1">
    <location>
        <begin position="130"/>
        <end position="152"/>
    </location>
</feature>
<feature type="transmembrane region" description="Helical" evidence="1">
    <location>
        <begin position="226"/>
        <end position="246"/>
    </location>
</feature>
<keyword evidence="1" id="KW-0812">Transmembrane</keyword>
<dbReference type="Proteomes" id="UP000280197">
    <property type="component" value="Chromosome"/>
</dbReference>
<organism evidence="2 3">
    <name type="scientific">Streptomyces aquilus</name>
    <dbReference type="NCBI Taxonomy" id="2548456"/>
    <lineage>
        <taxon>Bacteria</taxon>
        <taxon>Bacillati</taxon>
        <taxon>Actinomycetota</taxon>
        <taxon>Actinomycetes</taxon>
        <taxon>Kitasatosporales</taxon>
        <taxon>Streptomycetaceae</taxon>
        <taxon>Streptomyces</taxon>
    </lineage>
</organism>
<evidence type="ECO:0000313" key="2">
    <source>
        <dbReference type="EMBL" id="AZP23518.1"/>
    </source>
</evidence>
<sequence>MRQDRDEWIVGRQGNDQVVALPEIGINALRLLAEGRTVGQTRGALRQDTGRDLDVEAFAESLAAAGLVAAIGTRRFETAPVPVSLPRLRQHHVRWVLAPILHVALLAVPVAGLVAVVLRGRSLPTWDDLVWARLGTVNLLVQSLAAWCLIGLHELAHLVTARAAGVAGRVRLGTRLQFLVAQTEVSGIWLKGRRARLTVYLSGLAVDAAVWGGCLLALAAGADSPLLPVVAMTLVTSFANQCLVFMRTDLYFVAQDLTGCRNLYGDAGAWLRHLGARLLGRASRDPLAGRRPGERRMLKAYAAGAVAGSIACVFVGLRLLLDVTWPLLARSGHRLLTDTDPLLWLDALVTVLLLTGLQVLWARLWWRRHGPRVRRAVRAARR</sequence>